<accession>A0A507E6X8</accession>
<gene>
    <name evidence="9" type="ORF">PhCBS80983_g02706</name>
</gene>
<keyword evidence="4" id="KW-1133">Transmembrane helix</keyword>
<feature type="domain" description="Letm1 RBD" evidence="8">
    <location>
        <begin position="20"/>
        <end position="226"/>
    </location>
</feature>
<dbReference type="Pfam" id="PF07766">
    <property type="entry name" value="LETM1_RBD"/>
    <property type="match status" value="1"/>
</dbReference>
<dbReference type="GO" id="GO:0043022">
    <property type="term" value="F:ribosome binding"/>
    <property type="evidence" value="ECO:0007669"/>
    <property type="project" value="InterPro"/>
</dbReference>
<protein>
    <recommendedName>
        <fullName evidence="8">Letm1 RBD domain-containing protein</fullName>
    </recommendedName>
</protein>
<organism evidence="9 10">
    <name type="scientific">Powellomyces hirtus</name>
    <dbReference type="NCBI Taxonomy" id="109895"/>
    <lineage>
        <taxon>Eukaryota</taxon>
        <taxon>Fungi</taxon>
        <taxon>Fungi incertae sedis</taxon>
        <taxon>Chytridiomycota</taxon>
        <taxon>Chytridiomycota incertae sedis</taxon>
        <taxon>Chytridiomycetes</taxon>
        <taxon>Spizellomycetales</taxon>
        <taxon>Powellomycetaceae</taxon>
        <taxon>Powellomyces</taxon>
    </lineage>
</organism>
<keyword evidence="10" id="KW-1185">Reference proteome</keyword>
<keyword evidence="3" id="KW-0999">Mitochondrion inner membrane</keyword>
<keyword evidence="6" id="KW-0472">Membrane</keyword>
<evidence type="ECO:0000259" key="8">
    <source>
        <dbReference type="PROSITE" id="PS51758"/>
    </source>
</evidence>
<evidence type="ECO:0000256" key="6">
    <source>
        <dbReference type="ARBA" id="ARBA00023136"/>
    </source>
</evidence>
<evidence type="ECO:0000256" key="7">
    <source>
        <dbReference type="PROSITE-ProRule" id="PRU01094"/>
    </source>
</evidence>
<evidence type="ECO:0000313" key="10">
    <source>
        <dbReference type="Proteomes" id="UP000318582"/>
    </source>
</evidence>
<keyword evidence="2" id="KW-0812">Transmembrane</keyword>
<dbReference type="GO" id="GO:0005743">
    <property type="term" value="C:mitochondrial inner membrane"/>
    <property type="evidence" value="ECO:0007669"/>
    <property type="project" value="UniProtKB-SubCell"/>
</dbReference>
<dbReference type="Proteomes" id="UP000318582">
    <property type="component" value="Unassembled WGS sequence"/>
</dbReference>
<comment type="caution">
    <text evidence="9">The sequence shown here is derived from an EMBL/GenBank/DDBJ whole genome shotgun (WGS) entry which is preliminary data.</text>
</comment>
<evidence type="ECO:0000256" key="2">
    <source>
        <dbReference type="ARBA" id="ARBA00022692"/>
    </source>
</evidence>
<dbReference type="EMBL" id="QEAQ01000029">
    <property type="protein sequence ID" value="TPX59055.1"/>
    <property type="molecule type" value="Genomic_DNA"/>
</dbReference>
<evidence type="ECO:0000313" key="9">
    <source>
        <dbReference type="EMBL" id="TPX59055.1"/>
    </source>
</evidence>
<evidence type="ECO:0000256" key="1">
    <source>
        <dbReference type="ARBA" id="ARBA00004434"/>
    </source>
</evidence>
<evidence type="ECO:0000256" key="4">
    <source>
        <dbReference type="ARBA" id="ARBA00022989"/>
    </source>
</evidence>
<evidence type="ECO:0000256" key="3">
    <source>
        <dbReference type="ARBA" id="ARBA00022792"/>
    </source>
</evidence>
<dbReference type="AlphaFoldDB" id="A0A507E6X8"/>
<reference evidence="9 10" key="1">
    <citation type="journal article" date="2019" name="Sci. Rep.">
        <title>Comparative genomics of chytrid fungi reveal insights into the obligate biotrophic and pathogenic lifestyle of Synchytrium endobioticum.</title>
        <authorList>
            <person name="van de Vossenberg B.T.L.H."/>
            <person name="Warris S."/>
            <person name="Nguyen H.D.T."/>
            <person name="van Gent-Pelzer M.P.E."/>
            <person name="Joly D.L."/>
            <person name="van de Geest H.C."/>
            <person name="Bonants P.J.M."/>
            <person name="Smith D.S."/>
            <person name="Levesque C.A."/>
            <person name="van der Lee T.A.J."/>
        </authorList>
    </citation>
    <scope>NUCLEOTIDE SEQUENCE [LARGE SCALE GENOMIC DNA]</scope>
    <source>
        <strain evidence="9 10">CBS 809.83</strain>
    </source>
</reference>
<dbReference type="GO" id="GO:0030003">
    <property type="term" value="P:intracellular monoatomic cation homeostasis"/>
    <property type="evidence" value="ECO:0007669"/>
    <property type="project" value="TreeGrafter"/>
</dbReference>
<dbReference type="PANTHER" id="PTHR14009:SF1">
    <property type="entry name" value="MITOCHONDRIAL PROTON_CALCIUM EXCHANGER PROTEIN"/>
    <property type="match status" value="1"/>
</dbReference>
<comment type="subcellular location">
    <subcellularLocation>
        <location evidence="1">Mitochondrion inner membrane</location>
        <topology evidence="1">Single-pass membrane protein</topology>
    </subcellularLocation>
</comment>
<sequence>MVKQLISGTKEFVKETKEAKELKRRNVVDGYQCTRREYFLDAKVKRLAGIRKELSAAAVQSIESGKAVGGSNMTAASFLADDFVLRLAHTQPQYFHIDNLNGPQLRTFNKYLGIWKVGPALYLKRVLRQHADYIKGDDLLLAKEGLESLTAQELKSAMDARGLPSIDVSESQMKADLSEWIALHTTEDPEVPFGLMMLSGIVRVEKQGTFASRTHSAVESLPPPRDEAVMAA</sequence>
<dbReference type="InterPro" id="IPR033122">
    <property type="entry name" value="LETM1-like_RBD"/>
</dbReference>
<evidence type="ECO:0000256" key="5">
    <source>
        <dbReference type="ARBA" id="ARBA00023128"/>
    </source>
</evidence>
<keyword evidence="5 7" id="KW-0496">Mitochondrion</keyword>
<dbReference type="PROSITE" id="PS51758">
    <property type="entry name" value="LETM1_RBD"/>
    <property type="match status" value="1"/>
</dbReference>
<name>A0A507E6X8_9FUNG</name>
<dbReference type="PANTHER" id="PTHR14009">
    <property type="entry name" value="LEUCINE ZIPPER-EF-HAND CONTAINING TRANSMEMBRANE PROTEIN"/>
    <property type="match status" value="1"/>
</dbReference>
<proteinExistence type="predicted"/>
<dbReference type="STRING" id="109895.A0A507E6X8"/>
<dbReference type="InterPro" id="IPR044202">
    <property type="entry name" value="LETM1/MDM38-like"/>
</dbReference>